<dbReference type="EMBL" id="JAUJEB010000001">
    <property type="protein sequence ID" value="MDN5211940.1"/>
    <property type="molecule type" value="Genomic_DNA"/>
</dbReference>
<name>A0ABT8L544_9BACT</name>
<dbReference type="InterPro" id="IPR017946">
    <property type="entry name" value="PLC-like_Pdiesterase_TIM-brl"/>
</dbReference>
<evidence type="ECO:0000256" key="5">
    <source>
        <dbReference type="ARBA" id="ARBA00030782"/>
    </source>
</evidence>
<dbReference type="PROSITE" id="PS51257">
    <property type="entry name" value="PROKAR_LIPOPROTEIN"/>
    <property type="match status" value="1"/>
</dbReference>
<evidence type="ECO:0000313" key="8">
    <source>
        <dbReference type="Proteomes" id="UP001172083"/>
    </source>
</evidence>
<evidence type="ECO:0000256" key="3">
    <source>
        <dbReference type="ARBA" id="ARBA00019758"/>
    </source>
</evidence>
<evidence type="ECO:0000256" key="1">
    <source>
        <dbReference type="ARBA" id="ARBA00001316"/>
    </source>
</evidence>
<dbReference type="CDD" id="cd08586">
    <property type="entry name" value="PI-PLCc_BcPLC_like"/>
    <property type="match status" value="1"/>
</dbReference>
<gene>
    <name evidence="7" type="ORF">QQ020_07750</name>
</gene>
<dbReference type="Proteomes" id="UP001172083">
    <property type="component" value="Unassembled WGS sequence"/>
</dbReference>
<evidence type="ECO:0000313" key="7">
    <source>
        <dbReference type="EMBL" id="MDN5211940.1"/>
    </source>
</evidence>
<dbReference type="EC" id="4.6.1.13" evidence="2"/>
<dbReference type="PANTHER" id="PTHR13593">
    <property type="match status" value="1"/>
</dbReference>
<dbReference type="PROSITE" id="PS50007">
    <property type="entry name" value="PIPLC_X_DOMAIN"/>
    <property type="match status" value="1"/>
</dbReference>
<dbReference type="InterPro" id="IPR000909">
    <property type="entry name" value="PLipase_C_PInositol-sp_X_dom"/>
</dbReference>
<reference evidence="7" key="1">
    <citation type="submission" date="2023-06" db="EMBL/GenBank/DDBJ databases">
        <title>Genomic of Agaribacillus aureum.</title>
        <authorList>
            <person name="Wang G."/>
        </authorList>
    </citation>
    <scope>NUCLEOTIDE SEQUENCE</scope>
    <source>
        <strain evidence="7">BMA12</strain>
    </source>
</reference>
<proteinExistence type="predicted"/>
<protein>
    <recommendedName>
        <fullName evidence="3">1-phosphatidylinositol phosphodiesterase</fullName>
        <ecNumber evidence="2">4.6.1.13</ecNumber>
    </recommendedName>
    <alternativeName>
        <fullName evidence="4">Phosphatidylinositol diacylglycerol-lyase</fullName>
    </alternativeName>
    <alternativeName>
        <fullName evidence="5">Phosphatidylinositol-specific phospholipase C</fullName>
    </alternativeName>
</protein>
<dbReference type="RefSeq" id="WP_346757267.1">
    <property type="nucleotide sequence ID" value="NZ_JAUJEB010000001.1"/>
</dbReference>
<dbReference type="Pfam" id="PF00388">
    <property type="entry name" value="PI-PLC-X"/>
    <property type="match status" value="1"/>
</dbReference>
<organism evidence="7 8">
    <name type="scientific">Agaribacillus aureus</name>
    <dbReference type="NCBI Taxonomy" id="3051825"/>
    <lineage>
        <taxon>Bacteria</taxon>
        <taxon>Pseudomonadati</taxon>
        <taxon>Bacteroidota</taxon>
        <taxon>Cytophagia</taxon>
        <taxon>Cytophagales</taxon>
        <taxon>Splendidivirgaceae</taxon>
        <taxon>Agaribacillus</taxon>
    </lineage>
</organism>
<evidence type="ECO:0000256" key="2">
    <source>
        <dbReference type="ARBA" id="ARBA00012581"/>
    </source>
</evidence>
<dbReference type="SMART" id="SM00148">
    <property type="entry name" value="PLCXc"/>
    <property type="match status" value="1"/>
</dbReference>
<keyword evidence="8" id="KW-1185">Reference proteome</keyword>
<evidence type="ECO:0000256" key="4">
    <source>
        <dbReference type="ARBA" id="ARBA00030474"/>
    </source>
</evidence>
<dbReference type="PANTHER" id="PTHR13593:SF113">
    <property type="entry name" value="SI:DKEY-266F7.9"/>
    <property type="match status" value="1"/>
</dbReference>
<dbReference type="InterPro" id="IPR051057">
    <property type="entry name" value="PI-PLC_domain"/>
</dbReference>
<comment type="caution">
    <text evidence="7">The sequence shown here is derived from an EMBL/GenBank/DDBJ whole genome shotgun (WGS) entry which is preliminary data.</text>
</comment>
<accession>A0ABT8L544</accession>
<evidence type="ECO:0000259" key="6">
    <source>
        <dbReference type="SMART" id="SM00148"/>
    </source>
</evidence>
<dbReference type="Gene3D" id="3.20.20.190">
    <property type="entry name" value="Phosphatidylinositol (PI) phosphodiesterase"/>
    <property type="match status" value="1"/>
</dbReference>
<sequence length="327" mass="36336">MKSHLLFSTVLVFFLLTLFSCEEERIEPQTVGSTLEQEKKEPITSVSYTLSNWMSAVNSGLKLSAISIPGTHDSGARFDPPIFSGTAKCQDLTIDQQLNAGTRFLDVRCRHIDNSFTIHHGAVYQNLNFDDVLTACFNFLTNNPSECIIMSVKEEHTPQNNTRSFEATFDAYVQSNPGNWILADAMPTLGSVRGKVVLFRRFGVVNTPKGINATAWSDNTTFEIANTYGNIKIQDNYVVPDNNQKWNAIEGLLNEASSASTDKLFINFTSGYKPGWFGIPNIPAVSNAINPQVEGYFTPQKYGRYGVVVMDFANVARNQLIVDSNFP</sequence>
<comment type="catalytic activity">
    <reaction evidence="1">
        <text>a 1,2-diacyl-sn-glycero-3-phospho-(1D-myo-inositol) = 1D-myo-inositol 1,2-cyclic phosphate + a 1,2-diacyl-sn-glycerol</text>
        <dbReference type="Rhea" id="RHEA:17093"/>
        <dbReference type="ChEBI" id="CHEBI:17815"/>
        <dbReference type="ChEBI" id="CHEBI:57880"/>
        <dbReference type="ChEBI" id="CHEBI:58484"/>
        <dbReference type="EC" id="4.6.1.13"/>
    </reaction>
</comment>
<dbReference type="SUPFAM" id="SSF51695">
    <property type="entry name" value="PLC-like phosphodiesterases"/>
    <property type="match status" value="1"/>
</dbReference>
<feature type="domain" description="Phosphatidylinositol-specific phospholipase C X" evidence="6">
    <location>
        <begin position="63"/>
        <end position="201"/>
    </location>
</feature>